<dbReference type="KEGG" id="avn:Avin_32280"/>
<reference evidence="1 2" key="1">
    <citation type="journal article" date="2009" name="J. Bacteriol.">
        <title>Genome sequence of Azotobacter vinelandii, an obligate aerobe specialized to support diverse anaerobic metabolic processes.</title>
        <authorList>
            <person name="Setubal J.C."/>
            <person name="dos Santos P."/>
            <person name="Goldman B.S."/>
            <person name="Ertesvag H."/>
            <person name="Espin G."/>
            <person name="Rubio L.M."/>
            <person name="Valla S."/>
            <person name="Almeida N.F."/>
            <person name="Balasubramanian D."/>
            <person name="Cromes L."/>
            <person name="Curatti L."/>
            <person name="Du Z."/>
            <person name="Godsy E."/>
            <person name="Goodner B."/>
            <person name="Hellner-Burris K."/>
            <person name="Hernandez J.A."/>
            <person name="Houmiel K."/>
            <person name="Imperial J."/>
            <person name="Kennedy C."/>
            <person name="Larson T.J."/>
            <person name="Latreille P."/>
            <person name="Ligon L.S."/>
            <person name="Lu J."/>
            <person name="Maerk M."/>
            <person name="Miller N.M."/>
            <person name="Norton S."/>
            <person name="O'Carroll I.P."/>
            <person name="Paulsen I."/>
            <person name="Raulfs E.C."/>
            <person name="Roemer R."/>
            <person name="Rosser J."/>
            <person name="Segura D."/>
            <person name="Slater S."/>
            <person name="Stricklin S.L."/>
            <person name="Studholme D.J."/>
            <person name="Sun J."/>
            <person name="Viana C.J."/>
            <person name="Wallin E."/>
            <person name="Wang B."/>
            <person name="Wheeler C."/>
            <person name="Zhu H."/>
            <person name="Dean D.R."/>
            <person name="Dixon R."/>
            <person name="Wood D."/>
        </authorList>
    </citation>
    <scope>NUCLEOTIDE SEQUENCE [LARGE SCALE GENOMIC DNA]</scope>
    <source>
        <strain evidence="2">DJ / ATCC BAA-1303</strain>
    </source>
</reference>
<dbReference type="EMBL" id="CP001157">
    <property type="protein sequence ID" value="ACO79387.1"/>
    <property type="molecule type" value="Genomic_DNA"/>
</dbReference>
<dbReference type="Proteomes" id="UP000002424">
    <property type="component" value="Chromosome"/>
</dbReference>
<gene>
    <name evidence="1" type="ordered locus">Avin_32280</name>
</gene>
<sequence>MEAERLGMPDGNERILDGFIGRPAGRHRDLLYKG</sequence>
<name>C1DP34_AZOVD</name>
<dbReference type="HOGENOM" id="CLU_3371777_0_0_6"/>
<protein>
    <submittedName>
        <fullName evidence="1">Uncharacterized protein</fullName>
    </submittedName>
</protein>
<organism evidence="1 2">
    <name type="scientific">Azotobacter vinelandii (strain DJ / ATCC BAA-1303)</name>
    <dbReference type="NCBI Taxonomy" id="322710"/>
    <lineage>
        <taxon>Bacteria</taxon>
        <taxon>Pseudomonadati</taxon>
        <taxon>Pseudomonadota</taxon>
        <taxon>Gammaproteobacteria</taxon>
        <taxon>Pseudomonadales</taxon>
        <taxon>Pseudomonadaceae</taxon>
        <taxon>Azotobacter</taxon>
    </lineage>
</organism>
<proteinExistence type="predicted"/>
<dbReference type="EnsemblBacteria" id="ACO79387">
    <property type="protein sequence ID" value="ACO79387"/>
    <property type="gene ID" value="Avin_32280"/>
</dbReference>
<evidence type="ECO:0000313" key="1">
    <source>
        <dbReference type="EMBL" id="ACO79387.1"/>
    </source>
</evidence>
<accession>C1DP34</accession>
<keyword evidence="2" id="KW-1185">Reference proteome</keyword>
<dbReference type="AlphaFoldDB" id="C1DP34"/>
<evidence type="ECO:0000313" key="2">
    <source>
        <dbReference type="Proteomes" id="UP000002424"/>
    </source>
</evidence>